<keyword evidence="4" id="KW-1185">Reference proteome</keyword>
<feature type="transmembrane region" description="Helical" evidence="2">
    <location>
        <begin position="527"/>
        <end position="548"/>
    </location>
</feature>
<dbReference type="SUPFAM" id="SSF48403">
    <property type="entry name" value="Ankyrin repeat"/>
    <property type="match status" value="1"/>
</dbReference>
<feature type="transmembrane region" description="Helical" evidence="2">
    <location>
        <begin position="443"/>
        <end position="462"/>
    </location>
</feature>
<dbReference type="Pfam" id="PF13962">
    <property type="entry name" value="PGG"/>
    <property type="match status" value="1"/>
</dbReference>
<comment type="subcellular location">
    <subcellularLocation>
        <location evidence="1">Cell membrane</location>
        <topology evidence="1">Peripheral membrane protein</topology>
        <orientation evidence="1">Cytoplasmic side</orientation>
    </subcellularLocation>
</comment>
<dbReference type="InterPro" id="IPR002110">
    <property type="entry name" value="Ankyrin_rpt"/>
</dbReference>
<feature type="transmembrane region" description="Helical" evidence="2">
    <location>
        <begin position="482"/>
        <end position="506"/>
    </location>
</feature>
<sequence length="606" mass="68107">MADSSTPTSESNHTIISNADPLNAPDLFFLQEENEERMHPFFKLCAPLYKYGMKGDWAAAKRILENNENERLKRAAITKGWSTLLHVAAGANHSHFVKELLGMLQNEDVSLQDIKGNTAFCFAVSSGNMSIAKLLLGRNQYLLKIRGGGGHLPIQFAVMQGKCEMTWFLYGEINGDEFEEPDRKSLFFSSIKTGNHRFALVVAKRWPDLAWARDQNNDTALHILAFNQVPLHSCSHCPDIADPIRINPGMKKHVTFQLVKHLWENILLKKRISEVIPIISEPFQALFDAAEIGNFGFISELISAHPSLIWEVDNKNHSIVHTAVSHRHANIFNLIHEIESQKDLIVACMVNLSNPSSSEPVKNNTLLHLAAKVASPHQLELVSGAALQMCLEIIWFEEVKKIMPPHLIIVKNSDGITARDLFTKEHEKLRKKGEEWMKRTSEFCMLISTVIATAVFSAAINIPGGINDGTKKPNYLNQTSFLVFAISDGAAFISSSTAILIFLSILMSRYAEYDFYKSLPLKLISGLITLFISIACMMVAFASSFFITYNYGSRVIPDLIGVLVFPPLFLYIGLQLSLWCDIIYSTFYCRTLFRSTKPMIYTIKDV</sequence>
<evidence type="ECO:0000256" key="2">
    <source>
        <dbReference type="SAM" id="Phobius"/>
    </source>
</evidence>
<name>A0A1S3TG63_VIGRR</name>
<dbReference type="AlphaFoldDB" id="A0A1S3TG63"/>
<dbReference type="InterPro" id="IPR036770">
    <property type="entry name" value="Ankyrin_rpt-contain_sf"/>
</dbReference>
<accession>A0A1S3TG63</accession>
<dbReference type="Proteomes" id="UP000087766">
    <property type="component" value="Unplaced"/>
</dbReference>
<organism evidence="4 5">
    <name type="scientific">Vigna radiata var. radiata</name>
    <name type="common">Mung bean</name>
    <name type="synonym">Phaseolus aureus</name>
    <dbReference type="NCBI Taxonomy" id="3916"/>
    <lineage>
        <taxon>Eukaryota</taxon>
        <taxon>Viridiplantae</taxon>
        <taxon>Streptophyta</taxon>
        <taxon>Embryophyta</taxon>
        <taxon>Tracheophyta</taxon>
        <taxon>Spermatophyta</taxon>
        <taxon>Magnoliopsida</taxon>
        <taxon>eudicotyledons</taxon>
        <taxon>Gunneridae</taxon>
        <taxon>Pentapetalae</taxon>
        <taxon>rosids</taxon>
        <taxon>fabids</taxon>
        <taxon>Fabales</taxon>
        <taxon>Fabaceae</taxon>
        <taxon>Papilionoideae</taxon>
        <taxon>50 kb inversion clade</taxon>
        <taxon>NPAAA clade</taxon>
        <taxon>indigoferoid/millettioid clade</taxon>
        <taxon>Phaseoleae</taxon>
        <taxon>Vigna</taxon>
    </lineage>
</organism>
<reference evidence="5" key="1">
    <citation type="submission" date="2025-08" db="UniProtKB">
        <authorList>
            <consortium name="RefSeq"/>
        </authorList>
    </citation>
    <scope>IDENTIFICATION</scope>
    <source>
        <tissue evidence="5">Leaf</tissue>
    </source>
</reference>
<evidence type="ECO:0000313" key="5">
    <source>
        <dbReference type="RefSeq" id="XP_014492763.2"/>
    </source>
</evidence>
<dbReference type="RefSeq" id="XP_014492763.2">
    <property type="nucleotide sequence ID" value="XM_014637277.2"/>
</dbReference>
<evidence type="ECO:0000256" key="1">
    <source>
        <dbReference type="ARBA" id="ARBA00004413"/>
    </source>
</evidence>
<dbReference type="PANTHER" id="PTHR24177">
    <property type="entry name" value="CASKIN"/>
    <property type="match status" value="1"/>
</dbReference>
<dbReference type="STRING" id="3916.A0A1S3TG63"/>
<keyword evidence="2" id="KW-1133">Transmembrane helix</keyword>
<evidence type="ECO:0000259" key="3">
    <source>
        <dbReference type="Pfam" id="PF13962"/>
    </source>
</evidence>
<evidence type="ECO:0000313" key="4">
    <source>
        <dbReference type="Proteomes" id="UP000087766"/>
    </source>
</evidence>
<dbReference type="Gene3D" id="1.25.40.20">
    <property type="entry name" value="Ankyrin repeat-containing domain"/>
    <property type="match status" value="2"/>
</dbReference>
<dbReference type="PANTHER" id="PTHR24177:SF437">
    <property type="entry name" value="ANKYRIN REPEAT PROTEIN"/>
    <property type="match status" value="1"/>
</dbReference>
<dbReference type="GeneID" id="106755167"/>
<dbReference type="SMART" id="SM00248">
    <property type="entry name" value="ANK"/>
    <property type="match status" value="3"/>
</dbReference>
<protein>
    <submittedName>
        <fullName evidence="5">Uncharacterized protein LOC106755167</fullName>
    </submittedName>
</protein>
<proteinExistence type="predicted"/>
<feature type="domain" description="PGG" evidence="3">
    <location>
        <begin position="434"/>
        <end position="547"/>
    </location>
</feature>
<dbReference type="GO" id="GO:0005886">
    <property type="term" value="C:plasma membrane"/>
    <property type="evidence" value="ECO:0007669"/>
    <property type="project" value="UniProtKB-SubCell"/>
</dbReference>
<keyword evidence="2" id="KW-0472">Membrane</keyword>
<keyword evidence="2" id="KW-0812">Transmembrane</keyword>
<dbReference type="KEGG" id="vra:106755167"/>
<dbReference type="Pfam" id="PF12796">
    <property type="entry name" value="Ank_2"/>
    <property type="match status" value="1"/>
</dbReference>
<feature type="transmembrane region" description="Helical" evidence="2">
    <location>
        <begin position="568"/>
        <end position="589"/>
    </location>
</feature>
<dbReference type="OrthoDB" id="1921232at2759"/>
<dbReference type="InterPro" id="IPR026961">
    <property type="entry name" value="PGG_dom"/>
</dbReference>
<gene>
    <name evidence="5" type="primary">LOC106755167</name>
</gene>